<gene>
    <name evidence="3" type="ORF">AWB78_08373</name>
</gene>
<reference evidence="3" key="1">
    <citation type="submission" date="2016-01" db="EMBL/GenBank/DDBJ databases">
        <authorList>
            <person name="Peeters C."/>
        </authorList>
    </citation>
    <scope>NUCLEOTIDE SEQUENCE</scope>
    <source>
        <strain evidence="3">LMG 29321</strain>
    </source>
</reference>
<dbReference type="InterPro" id="IPR011051">
    <property type="entry name" value="RmlC_Cupin_sf"/>
</dbReference>
<evidence type="ECO:0000313" key="3">
    <source>
        <dbReference type="EMBL" id="SAL07020.1"/>
    </source>
</evidence>
<feature type="region of interest" description="Disordered" evidence="1">
    <location>
        <begin position="323"/>
        <end position="357"/>
    </location>
</feature>
<feature type="compositionally biased region" description="Polar residues" evidence="1">
    <location>
        <begin position="340"/>
        <end position="357"/>
    </location>
</feature>
<dbReference type="InterPro" id="IPR013096">
    <property type="entry name" value="Cupin_2"/>
</dbReference>
<dbReference type="EMBL" id="FCOX02000157">
    <property type="protein sequence ID" value="SAL07020.1"/>
    <property type="molecule type" value="Genomic_DNA"/>
</dbReference>
<dbReference type="PANTHER" id="PTHR43346:SF1">
    <property type="entry name" value="QUERCETIN 2,3-DIOXYGENASE-RELATED"/>
    <property type="match status" value="1"/>
</dbReference>
<protein>
    <submittedName>
        <fullName evidence="3">Cupin domain protein</fullName>
    </submittedName>
</protein>
<comment type="caution">
    <text evidence="3">The sequence shown here is derived from an EMBL/GenBank/DDBJ whole genome shotgun (WGS) entry which is preliminary data.</text>
</comment>
<feature type="domain" description="Cupin type-2" evidence="2">
    <location>
        <begin position="230"/>
        <end position="311"/>
    </location>
</feature>
<dbReference type="CDD" id="cd02208">
    <property type="entry name" value="cupin_RmlC-like"/>
    <property type="match status" value="1"/>
</dbReference>
<accession>A0A158EJW4</accession>
<dbReference type="PANTHER" id="PTHR43346">
    <property type="entry name" value="LIGAND BINDING DOMAIN PROTEIN, PUTATIVE (AFU_ORTHOLOGUE AFUA_6G14370)-RELATED"/>
    <property type="match status" value="1"/>
</dbReference>
<dbReference type="InterPro" id="IPR014710">
    <property type="entry name" value="RmlC-like_jellyroll"/>
</dbReference>
<evidence type="ECO:0000259" key="2">
    <source>
        <dbReference type="Pfam" id="PF07883"/>
    </source>
</evidence>
<name>A0A158EJW4_9BURK</name>
<proteinExistence type="predicted"/>
<dbReference type="RefSeq" id="WP_232478103.1">
    <property type="nucleotide sequence ID" value="NZ_FCOX02000157.1"/>
</dbReference>
<dbReference type="Proteomes" id="UP000071859">
    <property type="component" value="Unassembled WGS sequence"/>
</dbReference>
<keyword evidence="4" id="KW-1185">Reference proteome</keyword>
<sequence>MTPIQVDIKHLRDFVANVSAANGPGFACTQMWGGTGAPPLIVEIFSIAPGMQTPAECGTDGVGLIICWRGRGTVSLALRKSDDSGWEAPIVDAPGSNGIHITPGDTLILPKRSAHRFTALAEERKSVQHPFPRANQDPQVWPVEKLVLLRVSIPGKGNLHRMAEPFPDGFSQVLSGDALTSYKRRIADYLGFELDPKLICVRSKIWGKEGLVAGGATDFAKPMFHFTAYTFVPRQENPEHHHPKSVELVLCWQGRAKMTVRPRRDEDNVGDIRWEDAREERELSEGDLVLVPEGALHWYGVSGEEDLVLLALQTPHPVLHVLEDDSSGSSLDGEKEGPPSTGSFDTKISASSLRSLR</sequence>
<organism evidence="3 4">
    <name type="scientific">Caballeronia calidae</name>
    <dbReference type="NCBI Taxonomy" id="1777139"/>
    <lineage>
        <taxon>Bacteria</taxon>
        <taxon>Pseudomonadati</taxon>
        <taxon>Pseudomonadota</taxon>
        <taxon>Betaproteobacteria</taxon>
        <taxon>Burkholderiales</taxon>
        <taxon>Burkholderiaceae</taxon>
        <taxon>Caballeronia</taxon>
    </lineage>
</organism>
<evidence type="ECO:0000313" key="4">
    <source>
        <dbReference type="Proteomes" id="UP000071859"/>
    </source>
</evidence>
<dbReference type="AlphaFoldDB" id="A0A158EJW4"/>
<dbReference type="Gene3D" id="2.60.120.10">
    <property type="entry name" value="Jelly Rolls"/>
    <property type="match status" value="1"/>
</dbReference>
<evidence type="ECO:0000256" key="1">
    <source>
        <dbReference type="SAM" id="MobiDB-lite"/>
    </source>
</evidence>
<dbReference type="Pfam" id="PF07883">
    <property type="entry name" value="Cupin_2"/>
    <property type="match status" value="1"/>
</dbReference>
<dbReference type="SUPFAM" id="SSF51182">
    <property type="entry name" value="RmlC-like cupins"/>
    <property type="match status" value="3"/>
</dbReference>
<dbReference type="InterPro" id="IPR052538">
    <property type="entry name" value="Flavonoid_dioxygenase-like"/>
</dbReference>